<evidence type="ECO:0000313" key="6">
    <source>
        <dbReference type="EMBL" id="MBC3797559.1"/>
    </source>
</evidence>
<keyword evidence="2 5" id="KW-0812">Transmembrane</keyword>
<organism evidence="6 7">
    <name type="scientific">Acetobacterium tundrae</name>
    <dbReference type="NCBI Taxonomy" id="132932"/>
    <lineage>
        <taxon>Bacteria</taxon>
        <taxon>Bacillati</taxon>
        <taxon>Bacillota</taxon>
        <taxon>Clostridia</taxon>
        <taxon>Eubacteriales</taxon>
        <taxon>Eubacteriaceae</taxon>
        <taxon>Acetobacterium</taxon>
    </lineage>
</organism>
<name>A0ABR6WM49_9FIRM</name>
<sequence>MYLNRGALYRLLGLSRAFITGLFGGWDAGLQSLFMFMAIDYLSGLVVAGVFKKSNADNARIIVLVTPALLFLKRLQEL</sequence>
<feature type="transmembrane region" description="Helical" evidence="5">
    <location>
        <begin position="7"/>
        <end position="26"/>
    </location>
</feature>
<evidence type="ECO:0000256" key="2">
    <source>
        <dbReference type="ARBA" id="ARBA00022692"/>
    </source>
</evidence>
<comment type="caution">
    <text evidence="6">The sequence shown here is derived from an EMBL/GenBank/DDBJ whole genome shotgun (WGS) entry which is preliminary data.</text>
</comment>
<keyword evidence="7" id="KW-1185">Reference proteome</keyword>
<proteinExistence type="predicted"/>
<evidence type="ECO:0000256" key="1">
    <source>
        <dbReference type="ARBA" id="ARBA00004141"/>
    </source>
</evidence>
<accession>A0ABR6WM49</accession>
<evidence type="ECO:0000313" key="7">
    <source>
        <dbReference type="Proteomes" id="UP000653358"/>
    </source>
</evidence>
<gene>
    <name evidence="6" type="ORF">GH807_10930</name>
</gene>
<evidence type="ECO:0000256" key="5">
    <source>
        <dbReference type="SAM" id="Phobius"/>
    </source>
</evidence>
<feature type="transmembrane region" description="Helical" evidence="5">
    <location>
        <begin position="32"/>
        <end position="51"/>
    </location>
</feature>
<keyword evidence="4 5" id="KW-0472">Membrane</keyword>
<reference evidence="6 7" key="1">
    <citation type="journal article" date="2020" name="mSystems">
        <title>Defining Genomic and Predicted Metabolic Features of the Acetobacterium Genus.</title>
        <authorList>
            <person name="Ross D.E."/>
            <person name="Marshall C.W."/>
            <person name="Gulliver D."/>
            <person name="May H.D."/>
            <person name="Norman R.S."/>
        </authorList>
    </citation>
    <scope>NUCLEOTIDE SEQUENCE [LARGE SCALE GENOMIC DNA]</scope>
    <source>
        <strain evidence="6 7">DSM 9173</strain>
    </source>
</reference>
<keyword evidence="3 5" id="KW-1133">Transmembrane helix</keyword>
<dbReference type="EMBL" id="WJBB01000012">
    <property type="protein sequence ID" value="MBC3797559.1"/>
    <property type="molecule type" value="Genomic_DNA"/>
</dbReference>
<evidence type="ECO:0000256" key="3">
    <source>
        <dbReference type="ARBA" id="ARBA00022989"/>
    </source>
</evidence>
<evidence type="ECO:0000256" key="4">
    <source>
        <dbReference type="ARBA" id="ARBA00023136"/>
    </source>
</evidence>
<dbReference type="Pfam" id="PF05105">
    <property type="entry name" value="Phage_holin_4_1"/>
    <property type="match status" value="1"/>
</dbReference>
<dbReference type="InterPro" id="IPR006480">
    <property type="entry name" value="Phage_holin_4_1"/>
</dbReference>
<protein>
    <submittedName>
        <fullName evidence="6">Uncharacterized protein</fullName>
    </submittedName>
</protein>
<comment type="subcellular location">
    <subcellularLocation>
        <location evidence="1">Membrane</location>
        <topology evidence="1">Multi-pass membrane protein</topology>
    </subcellularLocation>
</comment>
<dbReference type="Proteomes" id="UP000653358">
    <property type="component" value="Unassembled WGS sequence"/>
</dbReference>
<dbReference type="RefSeq" id="WP_148604034.1">
    <property type="nucleotide sequence ID" value="NZ_RXYB01000012.1"/>
</dbReference>